<keyword evidence="3" id="KW-1185">Reference proteome</keyword>
<comment type="caution">
    <text evidence="2">The sequence shown here is derived from an EMBL/GenBank/DDBJ whole genome shotgun (WGS) entry which is preliminary data.</text>
</comment>
<accession>A0ABP0IY02</accession>
<evidence type="ECO:0000259" key="1">
    <source>
        <dbReference type="Pfam" id="PF03184"/>
    </source>
</evidence>
<sequence length="775" mass="87682">MSSAQLAEIQHRIANVSRRLRRMQERTQRRARVLRLQTLLVYIYSGHQSDVAARFWVSHTGTSLSLGEAAAHVEWLYISASVDEKVEMMLNPRCSLGLRPLMVALRFIVELQLLSWVQFQNYECGVAPSRKMLLDHAQSCVPKDLPPSLTARLLRPFKTARSQRKALAAFRMKHRCKLGKLRSEAPIPLAEKQDKALAFYQWCNYWQANTEREPLLINMDESSLAFHWSGLAGTVAEAAVSVATDKAKLSSRRARVTYLCCITHDSTVQPLLPQVLLGNSRSFPLEFVKQAAEVEPGITVWREKSAWNSHRLMRKFLRLLCARLGDLLKTRSVGLLLDFAPCHVHDSIFELARSAGLRLLFVPPGMTPLLQPCDTHCFAAFKNNAQENWRVKKSEAGGHPTLLMWFQAVAAAVHDLVHRSWARAFESDGILQQQRNMSSHLLKQLHWSTAPQVPPVWPSEEVARLVFVCAKPQLFRRQAGLCDAWVYVLWTVVWFCPDHLKGVADGARHARRDAIRTLTRLGRNLASPLRVDRDCGKETLEAFLAQLLPHLDSQLERTEAEEAIKKWNESAGVSLFAPQIPPLPLVGHDGGDPPPAARRVSCCDVMLTFNSDFVPRGTAVADWFQAGGKVRVYQKDVVQKLIANRAPFRATSDPMFSNLPAFRRQFEFACEILDNINDWAFILEHRALLQANTDFHKLGESQTGVFSYTVFLWATPVAITLDLDVDSQSAFECSDWLRANVLLDVLKPGDKTFLEERRPKLRMSDMPELQLDIAL</sequence>
<name>A0ABP0IY02_9DINO</name>
<proteinExistence type="predicted"/>
<dbReference type="EMBL" id="CAXAMM010005339">
    <property type="protein sequence ID" value="CAK9006970.1"/>
    <property type="molecule type" value="Genomic_DNA"/>
</dbReference>
<dbReference type="Pfam" id="PF03184">
    <property type="entry name" value="DDE_1"/>
    <property type="match status" value="1"/>
</dbReference>
<dbReference type="InterPro" id="IPR050863">
    <property type="entry name" value="CenT-Element_Derived"/>
</dbReference>
<evidence type="ECO:0000313" key="3">
    <source>
        <dbReference type="Proteomes" id="UP001642464"/>
    </source>
</evidence>
<dbReference type="PANTHER" id="PTHR19303">
    <property type="entry name" value="TRANSPOSON"/>
    <property type="match status" value="1"/>
</dbReference>
<dbReference type="PANTHER" id="PTHR19303:SF73">
    <property type="entry name" value="PROTEIN PDC2"/>
    <property type="match status" value="1"/>
</dbReference>
<dbReference type="InterPro" id="IPR004875">
    <property type="entry name" value="DDE_SF_endonuclease_dom"/>
</dbReference>
<evidence type="ECO:0000313" key="2">
    <source>
        <dbReference type="EMBL" id="CAK9006970.1"/>
    </source>
</evidence>
<dbReference type="Proteomes" id="UP001642464">
    <property type="component" value="Unassembled WGS sequence"/>
</dbReference>
<protein>
    <submittedName>
        <fullName evidence="2">DDE-1 domain-containing protein</fullName>
    </submittedName>
</protein>
<organism evidence="2 3">
    <name type="scientific">Durusdinium trenchii</name>
    <dbReference type="NCBI Taxonomy" id="1381693"/>
    <lineage>
        <taxon>Eukaryota</taxon>
        <taxon>Sar</taxon>
        <taxon>Alveolata</taxon>
        <taxon>Dinophyceae</taxon>
        <taxon>Suessiales</taxon>
        <taxon>Symbiodiniaceae</taxon>
        <taxon>Durusdinium</taxon>
    </lineage>
</organism>
<gene>
    <name evidence="2" type="ORF">SCF082_LOCUS9262</name>
</gene>
<reference evidence="2 3" key="1">
    <citation type="submission" date="2024-02" db="EMBL/GenBank/DDBJ databases">
        <authorList>
            <person name="Chen Y."/>
            <person name="Shah S."/>
            <person name="Dougan E. K."/>
            <person name="Thang M."/>
            <person name="Chan C."/>
        </authorList>
    </citation>
    <scope>NUCLEOTIDE SEQUENCE [LARGE SCALE GENOMIC DNA]</scope>
</reference>
<feature type="domain" description="DDE-1" evidence="1">
    <location>
        <begin position="256"/>
        <end position="399"/>
    </location>
</feature>